<dbReference type="EMBL" id="CAJEWN010000023">
    <property type="protein sequence ID" value="CAD2139319.1"/>
    <property type="molecule type" value="Genomic_DNA"/>
</dbReference>
<reference evidence="2 3" key="1">
    <citation type="submission" date="2020-08" db="EMBL/GenBank/DDBJ databases">
        <authorList>
            <person name="Koutsovoulos G."/>
            <person name="Danchin GJ E."/>
        </authorList>
    </citation>
    <scope>NUCLEOTIDE SEQUENCE [LARGE SCALE GENOMIC DNA]</scope>
</reference>
<feature type="compositionally biased region" description="Polar residues" evidence="1">
    <location>
        <begin position="63"/>
        <end position="74"/>
    </location>
</feature>
<feature type="region of interest" description="Disordered" evidence="1">
    <location>
        <begin position="54"/>
        <end position="74"/>
    </location>
</feature>
<dbReference type="AlphaFoldDB" id="A0A6V7U1X1"/>
<evidence type="ECO:0000313" key="3">
    <source>
        <dbReference type="Proteomes" id="UP000580250"/>
    </source>
</evidence>
<organism evidence="2 3">
    <name type="scientific">Meloidogyne enterolobii</name>
    <name type="common">Root-knot nematode worm</name>
    <name type="synonym">Meloidogyne mayaguensis</name>
    <dbReference type="NCBI Taxonomy" id="390850"/>
    <lineage>
        <taxon>Eukaryota</taxon>
        <taxon>Metazoa</taxon>
        <taxon>Ecdysozoa</taxon>
        <taxon>Nematoda</taxon>
        <taxon>Chromadorea</taxon>
        <taxon>Rhabditida</taxon>
        <taxon>Tylenchina</taxon>
        <taxon>Tylenchomorpha</taxon>
        <taxon>Tylenchoidea</taxon>
        <taxon>Meloidogynidae</taxon>
        <taxon>Meloidogyninae</taxon>
        <taxon>Meloidogyne</taxon>
    </lineage>
</organism>
<gene>
    <name evidence="2" type="ORF">MENT_LOCUS6095</name>
</gene>
<name>A0A6V7U1X1_MELEN</name>
<accession>A0A6V7U1X1</accession>
<sequence length="306" mass="34664">MSNHQINQSVSIQNSTTFPLTTTTYSPIKQELSNNSNLSFALQQQQLDRNVPPNPLLDRRRSSGSIPVFSNNEGQHNLFKGEESPRHQSFGAQPKNISNIRFSQEIPSYTMQNNPIGNTFNVPQQSVMLMPDKEHQKQKKKENAGFGIEEKPIHECDACGKRLCSSRSLKRHKSTCKRVKAVTEQLQGDFGSPPPSKPENISENKVKDQQNIQKQIRKISGANQISNDNKNNEKVNLTQRQSSSESINSQPFVLSQPSLASNNSSPINFVIILILKIVEDFLLHLWLFNNNNFIQNNLILLLKFRC</sequence>
<feature type="region of interest" description="Disordered" evidence="1">
    <location>
        <begin position="186"/>
        <end position="208"/>
    </location>
</feature>
<evidence type="ECO:0000256" key="1">
    <source>
        <dbReference type="SAM" id="MobiDB-lite"/>
    </source>
</evidence>
<protein>
    <submittedName>
        <fullName evidence="2">Uncharacterized protein</fullName>
    </submittedName>
</protein>
<comment type="caution">
    <text evidence="2">The sequence shown here is derived from an EMBL/GenBank/DDBJ whole genome shotgun (WGS) entry which is preliminary data.</text>
</comment>
<proteinExistence type="predicted"/>
<evidence type="ECO:0000313" key="2">
    <source>
        <dbReference type="EMBL" id="CAD2139319.1"/>
    </source>
</evidence>
<dbReference type="Proteomes" id="UP000580250">
    <property type="component" value="Unassembled WGS sequence"/>
</dbReference>